<keyword evidence="10" id="KW-1185">Reference proteome</keyword>
<name>A0A6C2UAB1_PONDE</name>
<protein>
    <submittedName>
        <fullName evidence="9">Arylsulfatase</fullName>
    </submittedName>
</protein>
<dbReference type="Pfam" id="PF00884">
    <property type="entry name" value="Sulfatase"/>
    <property type="match status" value="1"/>
</dbReference>
<dbReference type="AlphaFoldDB" id="A0A6C2UAB1"/>
<dbReference type="EMBL" id="CAAHFG010000003">
    <property type="protein sequence ID" value="VGO16324.1"/>
    <property type="molecule type" value="Genomic_DNA"/>
</dbReference>
<dbReference type="Gene3D" id="3.40.720.10">
    <property type="entry name" value="Alkaline Phosphatase, subunit A"/>
    <property type="match status" value="1"/>
</dbReference>
<gene>
    <name evidence="9" type="primary">atsA_245</name>
    <name evidence="9" type="ORF">PDESU_04915</name>
</gene>
<comment type="cofactor">
    <cofactor evidence="1">
        <name>Ca(2+)</name>
        <dbReference type="ChEBI" id="CHEBI:29108"/>
    </cofactor>
</comment>
<evidence type="ECO:0000313" key="9">
    <source>
        <dbReference type="EMBL" id="VGO16324.1"/>
    </source>
</evidence>
<accession>A0A6C2UAB1</accession>
<evidence type="ECO:0000313" key="10">
    <source>
        <dbReference type="Proteomes" id="UP000366872"/>
    </source>
</evidence>
<keyword evidence="4 7" id="KW-0732">Signal</keyword>
<evidence type="ECO:0000256" key="2">
    <source>
        <dbReference type="ARBA" id="ARBA00008779"/>
    </source>
</evidence>
<evidence type="ECO:0000256" key="6">
    <source>
        <dbReference type="ARBA" id="ARBA00022837"/>
    </source>
</evidence>
<dbReference type="CDD" id="cd16144">
    <property type="entry name" value="ARS_like"/>
    <property type="match status" value="1"/>
</dbReference>
<evidence type="ECO:0000256" key="5">
    <source>
        <dbReference type="ARBA" id="ARBA00022801"/>
    </source>
</evidence>
<keyword evidence="5" id="KW-0378">Hydrolase</keyword>
<dbReference type="SUPFAM" id="SSF53649">
    <property type="entry name" value="Alkaline phosphatase-like"/>
    <property type="match status" value="1"/>
</dbReference>
<feature type="signal peptide" evidence="7">
    <location>
        <begin position="1"/>
        <end position="26"/>
    </location>
</feature>
<dbReference type="PANTHER" id="PTHR42693:SF42">
    <property type="entry name" value="ARYLSULFATASE G"/>
    <property type="match status" value="1"/>
</dbReference>
<evidence type="ECO:0000256" key="1">
    <source>
        <dbReference type="ARBA" id="ARBA00001913"/>
    </source>
</evidence>
<dbReference type="GO" id="GO:0046872">
    <property type="term" value="F:metal ion binding"/>
    <property type="evidence" value="ECO:0007669"/>
    <property type="project" value="UniProtKB-KW"/>
</dbReference>
<dbReference type="InterPro" id="IPR050738">
    <property type="entry name" value="Sulfatase"/>
</dbReference>
<organism evidence="9 10">
    <name type="scientific">Pontiella desulfatans</name>
    <dbReference type="NCBI Taxonomy" id="2750659"/>
    <lineage>
        <taxon>Bacteria</taxon>
        <taxon>Pseudomonadati</taxon>
        <taxon>Kiritimatiellota</taxon>
        <taxon>Kiritimatiellia</taxon>
        <taxon>Kiritimatiellales</taxon>
        <taxon>Pontiellaceae</taxon>
        <taxon>Pontiella</taxon>
    </lineage>
</organism>
<keyword evidence="6" id="KW-0106">Calcium</keyword>
<dbReference type="PANTHER" id="PTHR42693">
    <property type="entry name" value="ARYLSULFATASE FAMILY MEMBER"/>
    <property type="match status" value="1"/>
</dbReference>
<dbReference type="InterPro" id="IPR017850">
    <property type="entry name" value="Alkaline_phosphatase_core_sf"/>
</dbReference>
<dbReference type="GO" id="GO:0004065">
    <property type="term" value="F:arylsulfatase activity"/>
    <property type="evidence" value="ECO:0007669"/>
    <property type="project" value="TreeGrafter"/>
</dbReference>
<dbReference type="RefSeq" id="WP_136081851.1">
    <property type="nucleotide sequence ID" value="NZ_CAAHFG010000003.1"/>
</dbReference>
<proteinExistence type="inferred from homology"/>
<dbReference type="Proteomes" id="UP000366872">
    <property type="component" value="Unassembled WGS sequence"/>
</dbReference>
<evidence type="ECO:0000256" key="3">
    <source>
        <dbReference type="ARBA" id="ARBA00022723"/>
    </source>
</evidence>
<evidence type="ECO:0000256" key="4">
    <source>
        <dbReference type="ARBA" id="ARBA00022729"/>
    </source>
</evidence>
<evidence type="ECO:0000256" key="7">
    <source>
        <dbReference type="SAM" id="SignalP"/>
    </source>
</evidence>
<comment type="similarity">
    <text evidence="2">Belongs to the sulfatase family.</text>
</comment>
<sequence length="1046" mass="110587">MSLFKKVVILLSVIGGLLTVSSQASTAVWQGNAGNWSDSNWLVAGVSNQTLSSTISDQVSIGIGSVTNAGDLIAAVGGTLAGQNLTVAGNAVLNIGGVLDFGAGNGNTRTLDFTITNSAQVTMSYLQLKTKNLNLSDLEFAGGSLVLTDSNSIRGGNFPAQNVNITAGVGEFTITANSTLAGKELSTKIGSDLFKLDGTRITVAATGSDVAALNAELTTMVVNGKYLQVSEGAGTQTLNILAAVDGLVTTVITNFPSSTLAENPNAGGVDSTAVSATATKGQSFTLPSSASIDSFVFEVGSVTTTGSYTLAVYRSMDGLPWMLDSIYSETGTLPDGLAGGDLVQIDLPSAFDVVRGSYTVALSGVGGTDISLNYSTNAVYPAGAASRETPATNGWEPLANPDGDLIFAVLGSQDAPLPDAPTNAPNIVFILTDDLGWTDIQTGTNGPNALAGVNYGSDFYQTPNLARLAAEGLSFTHCFAQPNCAPTRAAILSGQYPARSGNGVYVVDQLARPDNSEKPTRFVPPAQREDIPAGHVISAEVLQTGGYLTAHLGKYHVGNHEGGQSTMPENQGYDFNFGGNSNGGPGAYHASGQLFGTRIGPGMDAYAKDYSAAYIDNVLAPMTNFNDPSVLEDGNKHVEDSLGDAAIAFMDDHRKGAMSARPFYLQLHNYAVHSPTDNVQARADLLAKYAGLPDGTYHGGNSYAAIVENMDQTIGRVLNYLDDPNGDGNTSDSIAANTLVIFTSDNGGYIGPTDNDPLRHHKGSFYNGGLRVPLIARQPGTIPAGVQTDTLVHSVDFYPTLIEAAGMAMPGGITFDGTSFASHIQNPEANPRDREPIFYHFPGYLDQRARPCDVIIKRVDDVDYKLIYTYDPDYTGNPTATEDVEEGLDALANPWELYRYSDDLSETNDLLNSSYSNWLLYGDIAYAMAGELFTWLDQDTPDWNARKLKDRDTNLDIGYPDSSSLPTVVPSPGEEFKVTDFTVDTGAGETTVIFNSEAGFSYRVQASANLVAWETLQTLMATASETVEVVVAETDGKRFFRVVLFD</sequence>
<reference evidence="9 10" key="1">
    <citation type="submission" date="2019-04" db="EMBL/GenBank/DDBJ databases">
        <authorList>
            <person name="Van Vliet M D."/>
        </authorList>
    </citation>
    <scope>NUCLEOTIDE SEQUENCE [LARGE SCALE GENOMIC DNA]</scope>
    <source>
        <strain evidence="9 10">F1</strain>
    </source>
</reference>
<feature type="chain" id="PRO_5028824439" evidence="7">
    <location>
        <begin position="27"/>
        <end position="1046"/>
    </location>
</feature>
<dbReference type="InterPro" id="IPR000917">
    <property type="entry name" value="Sulfatase_N"/>
</dbReference>
<feature type="domain" description="Sulfatase N-terminal" evidence="8">
    <location>
        <begin position="425"/>
        <end position="807"/>
    </location>
</feature>
<evidence type="ECO:0000259" key="8">
    <source>
        <dbReference type="Pfam" id="PF00884"/>
    </source>
</evidence>
<keyword evidence="3" id="KW-0479">Metal-binding</keyword>